<keyword evidence="2" id="KW-1185">Reference proteome</keyword>
<reference evidence="1" key="2">
    <citation type="submission" date="2022-06" db="UniProtKB">
        <authorList>
            <consortium name="EnsemblMetazoa"/>
        </authorList>
    </citation>
    <scope>IDENTIFICATION</scope>
    <source>
        <strain evidence="1">PS312</strain>
    </source>
</reference>
<dbReference type="Proteomes" id="UP000005239">
    <property type="component" value="Unassembled WGS sequence"/>
</dbReference>
<dbReference type="GO" id="GO:0042981">
    <property type="term" value="P:regulation of apoptotic process"/>
    <property type="evidence" value="ECO:0007669"/>
    <property type="project" value="InterPro"/>
</dbReference>
<dbReference type="AlphaFoldDB" id="A0A2A6C122"/>
<evidence type="ECO:0000313" key="2">
    <source>
        <dbReference type="Proteomes" id="UP000005239"/>
    </source>
</evidence>
<organism evidence="1 2">
    <name type="scientific">Pristionchus pacificus</name>
    <name type="common">Parasitic nematode worm</name>
    <dbReference type="NCBI Taxonomy" id="54126"/>
    <lineage>
        <taxon>Eukaryota</taxon>
        <taxon>Metazoa</taxon>
        <taxon>Ecdysozoa</taxon>
        <taxon>Nematoda</taxon>
        <taxon>Chromadorea</taxon>
        <taxon>Rhabditida</taxon>
        <taxon>Rhabditina</taxon>
        <taxon>Diplogasteromorpha</taxon>
        <taxon>Diplogasteroidea</taxon>
        <taxon>Neodiplogasteridae</taxon>
        <taxon>Pristionchus</taxon>
    </lineage>
</organism>
<proteinExistence type="predicted"/>
<protein>
    <submittedName>
        <fullName evidence="1">Uncharacterized protein</fullName>
    </submittedName>
</protein>
<dbReference type="InterPro" id="IPR036834">
    <property type="entry name" value="Bcl-2-like_sf"/>
</dbReference>
<sequence>MCEIREVEYGDSWYSFVSFFGRDGPAGSAGMSYDKLIMSFVFAGMKAVNAARKGKWDDVEWIRVFINCYVERGIRESWPSAAQSWVGFLNHTHFDVSTYSRCRTRPLLHYTFISNLKHSFRHYTFEIIIIAILVTIDCWSAMAAQNDWEDPVLAVDTFVTDCIMWRLAVEGIEWRGAPEMPKIPQQEHVAMRVMCEIREAEYGEDWCWYSFVSFFGRDGPAGSAGMSYNKLIKAFVFAGIKAVYAARKGEWDEVEGIRIFTNRYVERGIRESWPSSGRSWAGFVHLTHFEVSTYTRCRTRPFLRRTFISGLQHFLRNNTNYYFLIKILVIINILLLYIVLEPYILESLIRKNKKT</sequence>
<reference evidence="2" key="1">
    <citation type="journal article" date="2008" name="Nat. Genet.">
        <title>The Pristionchus pacificus genome provides a unique perspective on nematode lifestyle and parasitism.</title>
        <authorList>
            <person name="Dieterich C."/>
            <person name="Clifton S.W."/>
            <person name="Schuster L.N."/>
            <person name="Chinwalla A."/>
            <person name="Delehaunty K."/>
            <person name="Dinkelacker I."/>
            <person name="Fulton L."/>
            <person name="Fulton R."/>
            <person name="Godfrey J."/>
            <person name="Minx P."/>
            <person name="Mitreva M."/>
            <person name="Roeseler W."/>
            <person name="Tian H."/>
            <person name="Witte H."/>
            <person name="Yang S.P."/>
            <person name="Wilson R.K."/>
            <person name="Sommer R.J."/>
        </authorList>
    </citation>
    <scope>NUCLEOTIDE SEQUENCE [LARGE SCALE GENOMIC DNA]</scope>
    <source>
        <strain evidence="2">PS312</strain>
    </source>
</reference>
<dbReference type="Gene3D" id="1.10.437.10">
    <property type="entry name" value="Blc2-like"/>
    <property type="match status" value="3"/>
</dbReference>
<accession>A0A2A6C122</accession>
<dbReference type="OrthoDB" id="6021377at2759"/>
<evidence type="ECO:0000313" key="1">
    <source>
        <dbReference type="EnsemblMetazoa" id="PPA42019.1"/>
    </source>
</evidence>
<accession>A0A8R1Z1Z6</accession>
<name>A0A2A6C122_PRIPA</name>
<dbReference type="EnsemblMetazoa" id="PPA42019.1">
    <property type="protein sequence ID" value="PPA42019.1"/>
    <property type="gene ID" value="WBGene00280388"/>
</dbReference>
<dbReference type="SUPFAM" id="SSF56854">
    <property type="entry name" value="Bcl-2 inhibitors of programmed cell death"/>
    <property type="match status" value="1"/>
</dbReference>
<gene>
    <name evidence="1" type="primary">WBGene00280388</name>
</gene>